<dbReference type="SUPFAM" id="SSF56601">
    <property type="entry name" value="beta-lactamase/transpeptidase-like"/>
    <property type="match status" value="1"/>
</dbReference>
<evidence type="ECO:0000313" key="4">
    <source>
        <dbReference type="EMBL" id="MBY0756784.1"/>
    </source>
</evidence>
<dbReference type="PANTHER" id="PTHR30627:SF24">
    <property type="entry name" value="PENICILLIN-BINDING PROTEIN 4B"/>
    <property type="match status" value="1"/>
</dbReference>
<feature type="domain" description="Penicillin-binding protein transpeptidase" evidence="2">
    <location>
        <begin position="172"/>
        <end position="483"/>
    </location>
</feature>
<proteinExistence type="predicted"/>
<dbReference type="RefSeq" id="WP_221861998.1">
    <property type="nucleotide sequence ID" value="NZ_JAIKTU010000013.1"/>
</dbReference>
<dbReference type="InterPro" id="IPR050515">
    <property type="entry name" value="Beta-lactam/transpept"/>
</dbReference>
<keyword evidence="1" id="KW-1133">Transmembrane helix</keyword>
<evidence type="ECO:0000259" key="3">
    <source>
        <dbReference type="Pfam" id="PF21922"/>
    </source>
</evidence>
<comment type="caution">
    <text evidence="4">The sequence shown here is derived from an EMBL/GenBank/DDBJ whole genome shotgun (WGS) entry which is preliminary data.</text>
</comment>
<dbReference type="InterPro" id="IPR001460">
    <property type="entry name" value="PCN-bd_Tpept"/>
</dbReference>
<evidence type="ECO:0000313" key="5">
    <source>
        <dbReference type="Proteomes" id="UP001299068"/>
    </source>
</evidence>
<protein>
    <submittedName>
        <fullName evidence="4">Penicillin-binding protein 2</fullName>
    </submittedName>
</protein>
<keyword evidence="1" id="KW-0472">Membrane</keyword>
<dbReference type="Gene3D" id="3.90.1310.10">
    <property type="entry name" value="Penicillin-binding protein 2a (Domain 2)"/>
    <property type="match status" value="1"/>
</dbReference>
<dbReference type="Pfam" id="PF21922">
    <property type="entry name" value="PBP_dimer_2"/>
    <property type="match status" value="1"/>
</dbReference>
<dbReference type="SUPFAM" id="SSF56519">
    <property type="entry name" value="Penicillin binding protein dimerisation domain"/>
    <property type="match status" value="1"/>
</dbReference>
<evidence type="ECO:0000256" key="1">
    <source>
        <dbReference type="SAM" id="Phobius"/>
    </source>
</evidence>
<dbReference type="InterPro" id="IPR054120">
    <property type="entry name" value="PBPA_dimer"/>
</dbReference>
<feature type="domain" description="Penicillin binding protein A dimerisation" evidence="3">
    <location>
        <begin position="56"/>
        <end position="119"/>
    </location>
</feature>
<name>A0ABS7L176_CLOSR</name>
<dbReference type="PANTHER" id="PTHR30627">
    <property type="entry name" value="PEPTIDOGLYCAN D,D-TRANSPEPTIDASE"/>
    <property type="match status" value="1"/>
</dbReference>
<accession>A0ABS7L176</accession>
<gene>
    <name evidence="4" type="ORF">K5V21_15145</name>
</gene>
<organism evidence="4 5">
    <name type="scientific">Clostridium sardiniense</name>
    <name type="common">Clostridium absonum</name>
    <dbReference type="NCBI Taxonomy" id="29369"/>
    <lineage>
        <taxon>Bacteria</taxon>
        <taxon>Bacillati</taxon>
        <taxon>Bacillota</taxon>
        <taxon>Clostridia</taxon>
        <taxon>Eubacteriales</taxon>
        <taxon>Clostridiaceae</taxon>
        <taxon>Clostridium</taxon>
    </lineage>
</organism>
<reference evidence="4 5" key="1">
    <citation type="journal article" date="2021" name="Cell Host Microbe">
        <title>in vivo commensal control of Clostridioides difficile virulence.</title>
        <authorList>
            <person name="Girinathan B.P."/>
            <person name="Dibenedetto N."/>
            <person name="Worley J.N."/>
            <person name="Peltier J."/>
            <person name="Arrieta-Ortiz M.L."/>
            <person name="Rupa Christinal Immanuel S."/>
            <person name="Lavin R."/>
            <person name="Delaney M.L."/>
            <person name="Cummins C."/>
            <person name="Hoffmann M."/>
            <person name="Luo Y."/>
            <person name="Gonzalez-Escalona N."/>
            <person name="Allard M."/>
            <person name="Onderdonk A.B."/>
            <person name="Gerber G.K."/>
            <person name="Sonenshein A.L."/>
            <person name="Baliga N."/>
            <person name="Dupuy B."/>
            <person name="Bry L."/>
        </authorList>
    </citation>
    <scope>NUCLEOTIDE SEQUENCE [LARGE SCALE GENOMIC DNA]</scope>
    <source>
        <strain evidence="4 5">DSM 599</strain>
    </source>
</reference>
<dbReference type="Proteomes" id="UP001299068">
    <property type="component" value="Unassembled WGS sequence"/>
</dbReference>
<keyword evidence="1" id="KW-0812">Transmembrane</keyword>
<dbReference type="EMBL" id="JAIKTU010000013">
    <property type="protein sequence ID" value="MBY0756784.1"/>
    <property type="molecule type" value="Genomic_DNA"/>
</dbReference>
<sequence length="490" mass="52527">MKGDIKDSVKKVMIVFLFCLVALISYIAYFQVFKAPKIAEMSGNQRAWAKKNEVLRGEILDSSGKVIAKSVRGKNNVQNREYEMNSLYAHPIGYVSNVYGESGLEAAYDKQLTTSNNASVGFKKLLSDPSIENLKNAFFTREDKPKVGNTVVTTLDTNLQKIAYDALGNNRGAVVALDPKTGAVLAMASKPSFNPNNLKEEMEKAHAGTAENSPLINRATIGQYPPGSTFKIITATSALENIPGIQNKTFNDTGSIQFKDGSSMSNSEGASYGNIDLRKAFIVSSNVVFGTLAMDLGNEKLMKTSEAFGFNRDIPANGFTIKKSTFPKVINPGDLARTGIGQSEILATPIQMALATCAVANKGVIMQPDLVSKVLDQDGNVVETIKPKEFSKAMSESDANTIKGYMQGLVEKNIKNGVWSYLKGTNAAAKTGTADHNVNGKPAKPHSWFVSFAPADDPQIAIAVIVENGGYGAGKAADVAGKVINAKLNK</sequence>
<dbReference type="InterPro" id="IPR036138">
    <property type="entry name" value="PBP_dimer_sf"/>
</dbReference>
<evidence type="ECO:0000259" key="2">
    <source>
        <dbReference type="Pfam" id="PF00905"/>
    </source>
</evidence>
<dbReference type="Pfam" id="PF00905">
    <property type="entry name" value="Transpeptidase"/>
    <property type="match status" value="1"/>
</dbReference>
<feature type="transmembrane region" description="Helical" evidence="1">
    <location>
        <begin position="12"/>
        <end position="32"/>
    </location>
</feature>
<dbReference type="InterPro" id="IPR012338">
    <property type="entry name" value="Beta-lactam/transpept-like"/>
</dbReference>
<dbReference type="Gene3D" id="3.40.710.10">
    <property type="entry name" value="DD-peptidase/beta-lactamase superfamily"/>
    <property type="match status" value="1"/>
</dbReference>
<keyword evidence="5" id="KW-1185">Reference proteome</keyword>